<dbReference type="InterPro" id="IPR000620">
    <property type="entry name" value="EamA_dom"/>
</dbReference>
<evidence type="ECO:0000256" key="4">
    <source>
        <dbReference type="ARBA" id="ARBA00023136"/>
    </source>
</evidence>
<name>A0A4V2ZY86_9BURK</name>
<feature type="transmembrane region" description="Helical" evidence="5">
    <location>
        <begin position="175"/>
        <end position="196"/>
    </location>
</feature>
<dbReference type="InterPro" id="IPR050638">
    <property type="entry name" value="AA-Vitamin_Transporters"/>
</dbReference>
<feature type="transmembrane region" description="Helical" evidence="5">
    <location>
        <begin position="88"/>
        <end position="108"/>
    </location>
</feature>
<evidence type="ECO:0000256" key="1">
    <source>
        <dbReference type="ARBA" id="ARBA00004141"/>
    </source>
</evidence>
<dbReference type="PANTHER" id="PTHR32322:SF9">
    <property type="entry name" value="AMINO-ACID METABOLITE EFFLUX PUMP-RELATED"/>
    <property type="match status" value="1"/>
</dbReference>
<proteinExistence type="predicted"/>
<feature type="transmembrane region" description="Helical" evidence="5">
    <location>
        <begin position="144"/>
        <end position="163"/>
    </location>
</feature>
<accession>A0A4V2ZY86</accession>
<sequence length="304" mass="31560">MSPKDLLLALVVVLAWGVNFVVIKVGLHGVPPLLLGALRFLLAAFPAVLFVKRPKLPLRWLLAYGATISFGQFVFLFTAMYVGMPAGLASVVLQAQAFFTLVFAALFLGERFGAQNVIGLLVAAAGLAVIGLQSSAAAGAGAQTMTAAGFVLTLCAACMWALGNIVTKKVGQVDLVGLVVWASLIPPLPFLVLSYFMEGPQRIEAAMAGIGVDSIGAIVYLAFVATLLGYSLWSRLLSRYPASQVAPFSLLVPIVGLAAASLLLGERLSGAQIGGAALVMAGLAVNVFGGWARARLASMRAARS</sequence>
<feature type="transmembrane region" description="Helical" evidence="5">
    <location>
        <begin position="61"/>
        <end position="82"/>
    </location>
</feature>
<evidence type="ECO:0000313" key="7">
    <source>
        <dbReference type="EMBL" id="TDG19259.1"/>
    </source>
</evidence>
<feature type="transmembrane region" description="Helical" evidence="5">
    <location>
        <begin position="271"/>
        <end position="294"/>
    </location>
</feature>
<comment type="subcellular location">
    <subcellularLocation>
        <location evidence="1">Membrane</location>
        <topology evidence="1">Multi-pass membrane protein</topology>
    </subcellularLocation>
</comment>
<feature type="domain" description="EamA" evidence="6">
    <location>
        <begin position="6"/>
        <end position="131"/>
    </location>
</feature>
<evidence type="ECO:0000259" key="6">
    <source>
        <dbReference type="Pfam" id="PF00892"/>
    </source>
</evidence>
<keyword evidence="3 5" id="KW-1133">Transmembrane helix</keyword>
<evidence type="ECO:0000313" key="8">
    <source>
        <dbReference type="Proteomes" id="UP000295722"/>
    </source>
</evidence>
<evidence type="ECO:0000256" key="2">
    <source>
        <dbReference type="ARBA" id="ARBA00022692"/>
    </source>
</evidence>
<dbReference type="AlphaFoldDB" id="A0A4V2ZY86"/>
<dbReference type="SUPFAM" id="SSF103481">
    <property type="entry name" value="Multidrug resistance efflux transporter EmrE"/>
    <property type="match status" value="2"/>
</dbReference>
<evidence type="ECO:0000256" key="5">
    <source>
        <dbReference type="SAM" id="Phobius"/>
    </source>
</evidence>
<feature type="transmembrane region" description="Helical" evidence="5">
    <location>
        <begin position="30"/>
        <end position="49"/>
    </location>
</feature>
<feature type="transmembrane region" description="Helical" evidence="5">
    <location>
        <begin position="208"/>
        <end position="233"/>
    </location>
</feature>
<comment type="caution">
    <text evidence="7">The sequence shown here is derived from an EMBL/GenBank/DDBJ whole genome shotgun (WGS) entry which is preliminary data.</text>
</comment>
<dbReference type="PANTHER" id="PTHR32322">
    <property type="entry name" value="INNER MEMBRANE TRANSPORTER"/>
    <property type="match status" value="1"/>
</dbReference>
<dbReference type="OrthoDB" id="7158585at2"/>
<dbReference type="RefSeq" id="WP_133198713.1">
    <property type="nucleotide sequence ID" value="NZ_JBHUCW010000018.1"/>
</dbReference>
<dbReference type="EMBL" id="SMRP01000023">
    <property type="protein sequence ID" value="TDG19259.1"/>
    <property type="molecule type" value="Genomic_DNA"/>
</dbReference>
<gene>
    <name evidence="7" type="ORF">EYW47_31480</name>
</gene>
<feature type="domain" description="EamA" evidence="6">
    <location>
        <begin position="149"/>
        <end position="287"/>
    </location>
</feature>
<dbReference type="Pfam" id="PF00892">
    <property type="entry name" value="EamA"/>
    <property type="match status" value="2"/>
</dbReference>
<protein>
    <submittedName>
        <fullName evidence="7">O-acetylserine/cysteine exporter</fullName>
    </submittedName>
</protein>
<feature type="transmembrane region" description="Helical" evidence="5">
    <location>
        <begin position="245"/>
        <end position="265"/>
    </location>
</feature>
<keyword evidence="2 5" id="KW-0812">Transmembrane</keyword>
<dbReference type="InterPro" id="IPR037185">
    <property type="entry name" value="EmrE-like"/>
</dbReference>
<feature type="transmembrane region" description="Helical" evidence="5">
    <location>
        <begin position="117"/>
        <end position="138"/>
    </location>
</feature>
<organism evidence="7 8">
    <name type="scientific">Paraburkholderia silviterrae</name>
    <dbReference type="NCBI Taxonomy" id="2528715"/>
    <lineage>
        <taxon>Bacteria</taxon>
        <taxon>Pseudomonadati</taxon>
        <taxon>Pseudomonadota</taxon>
        <taxon>Betaproteobacteria</taxon>
        <taxon>Burkholderiales</taxon>
        <taxon>Burkholderiaceae</taxon>
        <taxon>Paraburkholderia</taxon>
    </lineage>
</organism>
<dbReference type="GO" id="GO:0016020">
    <property type="term" value="C:membrane"/>
    <property type="evidence" value="ECO:0007669"/>
    <property type="project" value="UniProtKB-SubCell"/>
</dbReference>
<keyword evidence="8" id="KW-1185">Reference proteome</keyword>
<keyword evidence="4 5" id="KW-0472">Membrane</keyword>
<reference evidence="7 8" key="1">
    <citation type="submission" date="2019-03" db="EMBL/GenBank/DDBJ databases">
        <title>Paraburkholderia sp. 4M-K11, isolated from subtropical forest soil.</title>
        <authorList>
            <person name="Gao Z.-H."/>
            <person name="Qiu L.-H."/>
        </authorList>
    </citation>
    <scope>NUCLEOTIDE SEQUENCE [LARGE SCALE GENOMIC DNA]</scope>
    <source>
        <strain evidence="7 8">4M-K11</strain>
    </source>
</reference>
<evidence type="ECO:0000256" key="3">
    <source>
        <dbReference type="ARBA" id="ARBA00022989"/>
    </source>
</evidence>
<dbReference type="Proteomes" id="UP000295722">
    <property type="component" value="Unassembled WGS sequence"/>
</dbReference>